<reference evidence="7" key="1">
    <citation type="submission" date="2021-02" db="EMBL/GenBank/DDBJ databases">
        <authorList>
            <person name="Nowell W R."/>
        </authorList>
    </citation>
    <scope>NUCLEOTIDE SEQUENCE</scope>
</reference>
<feature type="compositionally biased region" description="Low complexity" evidence="5">
    <location>
        <begin position="1250"/>
        <end position="1260"/>
    </location>
</feature>
<dbReference type="InterPro" id="IPR036770">
    <property type="entry name" value="Ankyrin_rpt-contain_sf"/>
</dbReference>
<feature type="compositionally biased region" description="Basic and acidic residues" evidence="5">
    <location>
        <begin position="524"/>
        <end position="539"/>
    </location>
</feature>
<feature type="compositionally biased region" description="Low complexity" evidence="5">
    <location>
        <begin position="698"/>
        <end position="710"/>
    </location>
</feature>
<keyword evidence="1" id="KW-0677">Repeat</keyword>
<feature type="compositionally biased region" description="Acidic residues" evidence="5">
    <location>
        <begin position="337"/>
        <end position="346"/>
    </location>
</feature>
<feature type="compositionally biased region" description="Low complexity" evidence="5">
    <location>
        <begin position="10"/>
        <end position="19"/>
    </location>
</feature>
<evidence type="ECO:0000256" key="4">
    <source>
        <dbReference type="SAM" id="Coils"/>
    </source>
</evidence>
<keyword evidence="8" id="KW-1185">Reference proteome</keyword>
<name>A0A814N443_ADIRI</name>
<accession>A0A814N443</accession>
<feature type="compositionally biased region" description="Polar residues" evidence="5">
    <location>
        <begin position="659"/>
        <end position="669"/>
    </location>
</feature>
<dbReference type="SUPFAM" id="SSF48403">
    <property type="entry name" value="Ankyrin repeat"/>
    <property type="match status" value="1"/>
</dbReference>
<feature type="compositionally biased region" description="Low complexity" evidence="5">
    <location>
        <begin position="644"/>
        <end position="653"/>
    </location>
</feature>
<dbReference type="Proteomes" id="UP000663828">
    <property type="component" value="Unassembled WGS sequence"/>
</dbReference>
<evidence type="ECO:0000256" key="5">
    <source>
        <dbReference type="SAM" id="MobiDB-lite"/>
    </source>
</evidence>
<feature type="region of interest" description="Disordered" evidence="5">
    <location>
        <begin position="630"/>
        <end position="719"/>
    </location>
</feature>
<evidence type="ECO:0000313" key="7">
    <source>
        <dbReference type="EMBL" id="CAF1088089.1"/>
    </source>
</evidence>
<feature type="compositionally biased region" description="Basic and acidic residues" evidence="5">
    <location>
        <begin position="1275"/>
        <end position="1293"/>
    </location>
</feature>
<feature type="compositionally biased region" description="Low complexity" evidence="5">
    <location>
        <begin position="452"/>
        <end position="461"/>
    </location>
</feature>
<feature type="region of interest" description="Disordered" evidence="5">
    <location>
        <begin position="1"/>
        <end position="37"/>
    </location>
</feature>
<feature type="region of interest" description="Disordered" evidence="5">
    <location>
        <begin position="307"/>
        <end position="389"/>
    </location>
</feature>
<keyword evidence="2 3" id="KW-0040">ANK repeat</keyword>
<dbReference type="Gene3D" id="1.25.40.20">
    <property type="entry name" value="Ankyrin repeat-containing domain"/>
    <property type="match status" value="3"/>
</dbReference>
<dbReference type="Proteomes" id="UP000663852">
    <property type="component" value="Unassembled WGS sequence"/>
</dbReference>
<dbReference type="PANTHER" id="PTHR24198">
    <property type="entry name" value="ANKYRIN REPEAT AND PROTEIN KINASE DOMAIN-CONTAINING PROTEIN"/>
    <property type="match status" value="1"/>
</dbReference>
<feature type="region of interest" description="Disordered" evidence="5">
    <location>
        <begin position="1400"/>
        <end position="1421"/>
    </location>
</feature>
<feature type="region of interest" description="Disordered" evidence="5">
    <location>
        <begin position="431"/>
        <end position="473"/>
    </location>
</feature>
<dbReference type="PROSITE" id="PS50088">
    <property type="entry name" value="ANK_REPEAT"/>
    <property type="match status" value="2"/>
</dbReference>
<dbReference type="Pfam" id="PF12796">
    <property type="entry name" value="Ank_2"/>
    <property type="match status" value="2"/>
</dbReference>
<gene>
    <name evidence="6" type="ORF">EDS130_LOCUS3944</name>
    <name evidence="7" type="ORF">XAT740_LOCUS17686</name>
</gene>
<feature type="coiled-coil region" evidence="4">
    <location>
        <begin position="887"/>
        <end position="1001"/>
    </location>
</feature>
<dbReference type="PROSITE" id="PS50297">
    <property type="entry name" value="ANK_REP_REGION"/>
    <property type="match status" value="2"/>
</dbReference>
<feature type="region of interest" description="Disordered" evidence="5">
    <location>
        <begin position="1275"/>
        <end position="1301"/>
    </location>
</feature>
<feature type="region of interest" description="Disordered" evidence="5">
    <location>
        <begin position="512"/>
        <end position="573"/>
    </location>
</feature>
<comment type="caution">
    <text evidence="7">The sequence shown here is derived from an EMBL/GenBank/DDBJ whole genome shotgun (WGS) entry which is preliminary data.</text>
</comment>
<dbReference type="SMART" id="SM00248">
    <property type="entry name" value="ANK"/>
    <property type="match status" value="6"/>
</dbReference>
<dbReference type="EMBL" id="CAJNOJ010000010">
    <property type="protein sequence ID" value="CAF0783139.1"/>
    <property type="molecule type" value="Genomic_DNA"/>
</dbReference>
<evidence type="ECO:0000313" key="8">
    <source>
        <dbReference type="Proteomes" id="UP000663828"/>
    </source>
</evidence>
<keyword evidence="4" id="KW-0175">Coiled coil</keyword>
<organism evidence="7 8">
    <name type="scientific">Adineta ricciae</name>
    <name type="common">Rotifer</name>
    <dbReference type="NCBI Taxonomy" id="249248"/>
    <lineage>
        <taxon>Eukaryota</taxon>
        <taxon>Metazoa</taxon>
        <taxon>Spiralia</taxon>
        <taxon>Gnathifera</taxon>
        <taxon>Rotifera</taxon>
        <taxon>Eurotatoria</taxon>
        <taxon>Bdelloidea</taxon>
        <taxon>Adinetida</taxon>
        <taxon>Adinetidae</taxon>
        <taxon>Adineta</taxon>
    </lineage>
</organism>
<dbReference type="EMBL" id="CAJNOR010001160">
    <property type="protein sequence ID" value="CAF1088089.1"/>
    <property type="molecule type" value="Genomic_DNA"/>
</dbReference>
<feature type="repeat" description="ANK" evidence="3">
    <location>
        <begin position="241"/>
        <end position="263"/>
    </location>
</feature>
<sequence length="1500" mass="170141">MAKFISRLFRSNSSSSSNRRSPHGSQLSINESSRHGGFQTNMRAASSMDNLASYLVNPKELDKNKLHKASWEGNLQKVQSLARPNVIDTKDQRARTPLHLAVARGNLEVVKYLVHEGAKLDVLDQERRTPLIKAVLSSTSNPSVSYEICVRLLDGGADAFINAVDINHKNALHYAVDFEQEKLVDLFLLVRNCDPNFPDGNQMTPLHLAVERRCPNIVRILLSEQHGQHEQQADPNLTNRNGQTPLHMAAVNGDAQIVRYIIEAYLEEPCDPGILDPQQLTALQLAQKHNHVQCVKLLSDYQQQWPTLNPLKRNTSGSISEQVVSSAKMDPSRRLADDDDDDDADDSTTSSETSSRSSSKPSSRQPSRPLTQRSEQSVSSLSTSQPPQRSLADLIKNNPIQPDIAKTNAAKATNQTLSSLIKANPLQRDEDFQSKPAATQQKQPIPPPPPSMFSTTSISSPQHKDLESSSTSVSVEKSIIGMNPLAEQPSLRKKNVTIDALVKTIPVAQPVGSNSNSWTQDSTSVHEQKHIVQARKVDTWDDDSATQSDDDDTGVYRPKSASTNFPKQQPFLPLSGTSMFITAQKEENNDDSRSDEDSIEAAIRKQTAPNPSNGIQNLVTQQIGNKFPAFPAQSSIPISPPPLSDDSSWSTDSVKPSKPNATKGLNSLIQQQPLHQQQMTESNLDDSRPLSADLKQQSTHSKSTTSPTSSDSDDEQNEKAQTIIKSPFSHGVLTNLVQTNIHAAEPTEIKSTAIDNLTKIMNDIKNSAPSHPKQPTLPNTISKIVASPLLQRSDSMSSNASSLLNDTIRSSILPDSGNANSKPTLFGDGINTKHWSATTTDRHDFDLLSSKHSSETIQQTHRQFTRSSMHHDFNNLRGSMSSSTSSIQNNMERISELKEDIKQIERKQEDSRELKRQLKDMEAMKNNFEALFKKNDQLLRETETKLEKEINEKQRLEWTTKNLNMELKSIKQKLQSLEDEKDILNQRCLKLKDERDNYDEKLRIHQVNTLQASAAGVLREEDIEKIKSRHREEMKLLSAENDDLHQRTKQLQSDLQLHKESLDVTVRYKIDLEKALEEKLFLQRELDRLKHEKDFIEQEKTDYKTKYDSLQDEIRALILDRSRLEQKLTHELEEQTKQTQRSTDDSKKYKAQIEQLNLKLGEAEARLLVLQSRNEAILASKDEEIKNGLETLTQRLNMIESEKLHAEQRYQNERQHITNRQQQQSQQHTPPTIHEPLVILTSPSMNNGAQHQQQSSPSPSCTKCDVFQRNFEQEREQRVQAQRDNERLRDTVSRQEQQQQQQHLSETFKKYQSSDHLNMESNRQIRSDTERMKYEIDRLRHDFDKLVSNYDSPKLIPQQQQQQLPQLYSQADALRQLYEQELHEKQLLMAKLNDMTKVSRTPTPPPTANNGYHHTSSSVHHHHHHSEYDYLVNGKSSCSICSNSRLLKERLENAIDTCLADQRIQTIRQIPILPRQTSALLPTNTNGLSSVDILRKRYYV</sequence>
<feature type="repeat" description="ANK" evidence="3">
    <location>
        <begin position="93"/>
        <end position="125"/>
    </location>
</feature>
<feature type="compositionally biased region" description="Polar residues" evidence="5">
    <location>
        <begin position="307"/>
        <end position="325"/>
    </location>
</feature>
<dbReference type="InterPro" id="IPR002110">
    <property type="entry name" value="Ankyrin_rpt"/>
</dbReference>
<feature type="compositionally biased region" description="Low complexity" evidence="5">
    <location>
        <begin position="347"/>
        <end position="388"/>
    </location>
</feature>
<proteinExistence type="predicted"/>
<feature type="coiled-coil region" evidence="4">
    <location>
        <begin position="1027"/>
        <end position="1209"/>
    </location>
</feature>
<protein>
    <submittedName>
        <fullName evidence="7">Uncharacterized protein</fullName>
    </submittedName>
</protein>
<dbReference type="OrthoDB" id="366390at2759"/>
<evidence type="ECO:0000256" key="3">
    <source>
        <dbReference type="PROSITE-ProRule" id="PRU00023"/>
    </source>
</evidence>
<evidence type="ECO:0000256" key="1">
    <source>
        <dbReference type="ARBA" id="ARBA00022737"/>
    </source>
</evidence>
<dbReference type="PANTHER" id="PTHR24198:SF165">
    <property type="entry name" value="ANKYRIN REPEAT-CONTAINING PROTEIN-RELATED"/>
    <property type="match status" value="1"/>
</dbReference>
<feature type="compositionally biased region" description="Acidic residues" evidence="5">
    <location>
        <begin position="540"/>
        <end position="553"/>
    </location>
</feature>
<feature type="region of interest" description="Disordered" evidence="5">
    <location>
        <begin position="1243"/>
        <end position="1263"/>
    </location>
</feature>
<feature type="compositionally biased region" description="Polar residues" evidence="5">
    <location>
        <begin position="512"/>
        <end position="523"/>
    </location>
</feature>
<evidence type="ECO:0000313" key="6">
    <source>
        <dbReference type="EMBL" id="CAF0783139.1"/>
    </source>
</evidence>
<evidence type="ECO:0000256" key="2">
    <source>
        <dbReference type="ARBA" id="ARBA00023043"/>
    </source>
</evidence>